<dbReference type="RefSeq" id="WP_317548008.1">
    <property type="nucleotide sequence ID" value="NZ_JAWLKE010000003.1"/>
</dbReference>
<keyword evidence="3" id="KW-0285">Flavoprotein</keyword>
<dbReference type="InterPro" id="IPR036250">
    <property type="entry name" value="AcylCo_DH-like_C"/>
</dbReference>
<dbReference type="PANTHER" id="PTHR43292:SF4">
    <property type="entry name" value="ACYL-COA DEHYDROGENASE FADE34"/>
    <property type="match status" value="1"/>
</dbReference>
<dbReference type="Pfam" id="PF02770">
    <property type="entry name" value="Acyl-CoA_dh_M"/>
    <property type="match status" value="1"/>
</dbReference>
<evidence type="ECO:0000259" key="6">
    <source>
        <dbReference type="Pfam" id="PF00441"/>
    </source>
</evidence>
<organism evidence="9 10">
    <name type="scientific">Rhodococcus cercidiphylli</name>
    <dbReference type="NCBI Taxonomy" id="489916"/>
    <lineage>
        <taxon>Bacteria</taxon>
        <taxon>Bacillati</taxon>
        <taxon>Actinomycetota</taxon>
        <taxon>Actinomycetes</taxon>
        <taxon>Mycobacteriales</taxon>
        <taxon>Nocardiaceae</taxon>
        <taxon>Rhodococcus</taxon>
    </lineage>
</organism>
<evidence type="ECO:0000313" key="9">
    <source>
        <dbReference type="EMBL" id="MDV6230567.1"/>
    </source>
</evidence>
<dbReference type="InterPro" id="IPR006091">
    <property type="entry name" value="Acyl-CoA_Oxase/DH_mid-dom"/>
</dbReference>
<evidence type="ECO:0000256" key="3">
    <source>
        <dbReference type="ARBA" id="ARBA00022630"/>
    </source>
</evidence>
<dbReference type="InterPro" id="IPR037069">
    <property type="entry name" value="AcylCoA_DH/ox_N_sf"/>
</dbReference>
<dbReference type="Gene3D" id="1.20.140.10">
    <property type="entry name" value="Butyryl-CoA Dehydrogenase, subunit A, domain 3"/>
    <property type="match status" value="2"/>
</dbReference>
<feature type="domain" description="Acyl-CoA dehydrogenase/oxidase N-terminal" evidence="8">
    <location>
        <begin position="6"/>
        <end position="116"/>
    </location>
</feature>
<reference evidence="9 10" key="1">
    <citation type="submission" date="2023-10" db="EMBL/GenBank/DDBJ databases">
        <title>Development of a sustainable strategy for remediation of hydrocarbon-contaminated territories based on the waste exchange concept.</title>
        <authorList>
            <person name="Krivoruchko A."/>
        </authorList>
    </citation>
    <scope>NUCLEOTIDE SEQUENCE [LARGE SCALE GENOMIC DNA]</scope>
    <source>
        <strain evidence="9 10">IEGM 1322</strain>
    </source>
</reference>
<evidence type="ECO:0000256" key="5">
    <source>
        <dbReference type="ARBA" id="ARBA00023002"/>
    </source>
</evidence>
<protein>
    <submittedName>
        <fullName evidence="9">Acyl-CoA dehydrogenase</fullName>
    </submittedName>
</protein>
<evidence type="ECO:0000313" key="10">
    <source>
        <dbReference type="Proteomes" id="UP001185899"/>
    </source>
</evidence>
<feature type="domain" description="Acyl-CoA dehydrogenase/oxidase C-terminal" evidence="6">
    <location>
        <begin position="209"/>
        <end position="327"/>
    </location>
</feature>
<dbReference type="Proteomes" id="UP001185899">
    <property type="component" value="Unassembled WGS sequence"/>
</dbReference>
<keyword evidence="5" id="KW-0560">Oxidoreductase</keyword>
<keyword evidence="4" id="KW-0274">FAD</keyword>
<feature type="domain" description="Acyl-CoA dehydrogenase/oxidase C-terminal" evidence="6">
    <location>
        <begin position="565"/>
        <end position="706"/>
    </location>
</feature>
<proteinExistence type="inferred from homology"/>
<name>A0ABU4AWF1_9NOCA</name>
<dbReference type="EMBL" id="JAWLKE010000003">
    <property type="protein sequence ID" value="MDV6230567.1"/>
    <property type="molecule type" value="Genomic_DNA"/>
</dbReference>
<dbReference type="SUPFAM" id="SSF56645">
    <property type="entry name" value="Acyl-CoA dehydrogenase NM domain-like"/>
    <property type="match status" value="2"/>
</dbReference>
<keyword evidence="10" id="KW-1185">Reference proteome</keyword>
<dbReference type="Gene3D" id="1.10.540.10">
    <property type="entry name" value="Acyl-CoA dehydrogenase/oxidase, N-terminal domain"/>
    <property type="match status" value="2"/>
</dbReference>
<dbReference type="InterPro" id="IPR046373">
    <property type="entry name" value="Acyl-CoA_Oxase/DH_mid-dom_sf"/>
</dbReference>
<dbReference type="InterPro" id="IPR013786">
    <property type="entry name" value="AcylCoA_DH/ox_N"/>
</dbReference>
<dbReference type="Gene3D" id="2.40.110.10">
    <property type="entry name" value="Butyryl-CoA Dehydrogenase, subunit A, domain 2"/>
    <property type="match status" value="1"/>
</dbReference>
<dbReference type="InterPro" id="IPR009075">
    <property type="entry name" value="AcylCo_DH/oxidase_C"/>
</dbReference>
<dbReference type="Pfam" id="PF00441">
    <property type="entry name" value="Acyl-CoA_dh_1"/>
    <property type="match status" value="2"/>
</dbReference>
<evidence type="ECO:0000256" key="2">
    <source>
        <dbReference type="ARBA" id="ARBA00009347"/>
    </source>
</evidence>
<dbReference type="PANTHER" id="PTHR43292">
    <property type="entry name" value="ACYL-COA DEHYDROGENASE"/>
    <property type="match status" value="1"/>
</dbReference>
<dbReference type="InterPro" id="IPR009100">
    <property type="entry name" value="AcylCoA_DH/oxidase_NM_dom_sf"/>
</dbReference>
<accession>A0ABU4AWF1</accession>
<comment type="similarity">
    <text evidence="2">Belongs to the acyl-CoA dehydrogenase family.</text>
</comment>
<comment type="cofactor">
    <cofactor evidence="1">
        <name>FAD</name>
        <dbReference type="ChEBI" id="CHEBI:57692"/>
    </cofactor>
</comment>
<dbReference type="Pfam" id="PF02771">
    <property type="entry name" value="Acyl-CoA_dh_N"/>
    <property type="match status" value="1"/>
</dbReference>
<evidence type="ECO:0000256" key="4">
    <source>
        <dbReference type="ARBA" id="ARBA00022827"/>
    </source>
</evidence>
<evidence type="ECO:0000259" key="7">
    <source>
        <dbReference type="Pfam" id="PF02770"/>
    </source>
</evidence>
<feature type="domain" description="Acyl-CoA oxidase/dehydrogenase middle" evidence="7">
    <location>
        <begin position="458"/>
        <end position="552"/>
    </location>
</feature>
<evidence type="ECO:0000256" key="1">
    <source>
        <dbReference type="ARBA" id="ARBA00001974"/>
    </source>
</evidence>
<sequence>MSLAITEEHQQLTDIAKDFLAGVKATASSRELTNGVSADTSTLWSGMTTQGWQGLHLPESVGGQGYTLAETALVVEQLGYALAPGAFTASSVVSVALDELGTQEQRSALLPTLADGSAIGSLALAADITVGDAVSGTSGPIIGGAFATLVLLVSGDDAVVVPLDAAGVTTATVDALDPTLGIRSATLDGVAVADCTVVAGAAAAVRRIARVLFSAEASGSARATLDMAVEYAKVRSQFGRTIGSFQAVKHHCANMLVQSELATAAVWDAARTPVSDAQAAIVSDVAAATAFSAAIHNAQLNIQLHGGIGFTWEHDAHLYLRRSRALAALIAPADVVLDDLIERSYAGERRSYSLDLPAEAEQYRSAVREFVASYQGTPEADRRRVLAESGYLVPHWRTPFGRAAGAIEQLVIEDEMAEVDQPNLGIGGWVLLTLTQQADEDQIARWVMPSLLGEFQWCQLFSEPGAGSDAAAVSTRGVKVDGGWRVTGQKVWTSGAQDCNRGLATIRTNRDAPKHKGITAMVMDMHAPGVTVRPLREITGESLFNEVFFDDVFVPDSDVVGAVDNGWKVARATLGNERVTIGAGSREGLSAFDLLDVAAAEKPGDVEVSRAIARLVVEEQNMRLLDLRRVVRAVVDAGPGPEGNVTKLLSAEHAQRVTELGMQIAGASAVTGAYGEISFEYLFDRCLSIAGGTSEITRNVIAERLLGLPRDPLNV</sequence>
<evidence type="ECO:0000259" key="8">
    <source>
        <dbReference type="Pfam" id="PF02771"/>
    </source>
</evidence>
<comment type="caution">
    <text evidence="9">The sequence shown here is derived from an EMBL/GenBank/DDBJ whole genome shotgun (WGS) entry which is preliminary data.</text>
</comment>
<dbReference type="InterPro" id="IPR052161">
    <property type="entry name" value="Mycobact_Acyl-CoA_DH"/>
</dbReference>
<dbReference type="SUPFAM" id="SSF47203">
    <property type="entry name" value="Acyl-CoA dehydrogenase C-terminal domain-like"/>
    <property type="match status" value="2"/>
</dbReference>
<gene>
    <name evidence="9" type="ORF">R3P95_08405</name>
</gene>